<feature type="domain" description="Protein kinase" evidence="5">
    <location>
        <begin position="23"/>
        <end position="292"/>
    </location>
</feature>
<gene>
    <name evidence="6" type="ORF">FFM53_004120</name>
</gene>
<keyword evidence="1" id="KW-0808">Transferase</keyword>
<dbReference type="Proteomes" id="UP000305673">
    <property type="component" value="Chromosome"/>
</dbReference>
<protein>
    <submittedName>
        <fullName evidence="6">Serine/threonine protein kinase</fullName>
    </submittedName>
</protein>
<accession>A0ABX6P9C0</accession>
<proteinExistence type="predicted"/>
<evidence type="ECO:0000256" key="1">
    <source>
        <dbReference type="ARBA" id="ARBA00022679"/>
    </source>
</evidence>
<reference evidence="6 7" key="1">
    <citation type="submission" date="2020-05" db="EMBL/GenBank/DDBJ databases">
        <title>Genome sequences of pea root nodulating Rhizobium spp.</title>
        <authorList>
            <person name="Rahi P."/>
        </authorList>
    </citation>
    <scope>NUCLEOTIDE SEQUENCE [LARGE SCALE GENOMIC DNA]</scope>
    <source>
        <strain evidence="7">JKLM 12A2</strain>
    </source>
</reference>
<evidence type="ECO:0000256" key="4">
    <source>
        <dbReference type="ARBA" id="ARBA00022840"/>
    </source>
</evidence>
<dbReference type="InterPro" id="IPR011009">
    <property type="entry name" value="Kinase-like_dom_sf"/>
</dbReference>
<dbReference type="PROSITE" id="PS50011">
    <property type="entry name" value="PROTEIN_KINASE_DOM"/>
    <property type="match status" value="1"/>
</dbReference>
<keyword evidence="7" id="KW-1185">Reference proteome</keyword>
<dbReference type="InterPro" id="IPR000719">
    <property type="entry name" value="Prot_kinase_dom"/>
</dbReference>
<name>A0ABX6P9C0_9HYPH</name>
<dbReference type="SUPFAM" id="SSF56112">
    <property type="entry name" value="Protein kinase-like (PK-like)"/>
    <property type="match status" value="1"/>
</dbReference>
<keyword evidence="6" id="KW-0723">Serine/threonine-protein kinase</keyword>
<evidence type="ECO:0000259" key="5">
    <source>
        <dbReference type="PROSITE" id="PS50011"/>
    </source>
</evidence>
<organism evidence="6 7">
    <name type="scientific">Rhizobium indicum</name>
    <dbReference type="NCBI Taxonomy" id="2583231"/>
    <lineage>
        <taxon>Bacteria</taxon>
        <taxon>Pseudomonadati</taxon>
        <taxon>Pseudomonadota</taxon>
        <taxon>Alphaproteobacteria</taxon>
        <taxon>Hyphomicrobiales</taxon>
        <taxon>Rhizobiaceae</taxon>
        <taxon>Rhizobium/Agrobacterium group</taxon>
        <taxon>Rhizobium</taxon>
    </lineage>
</organism>
<dbReference type="EMBL" id="CP054021">
    <property type="protein sequence ID" value="QKK15622.1"/>
    <property type="molecule type" value="Genomic_DNA"/>
</dbReference>
<dbReference type="Pfam" id="PF00069">
    <property type="entry name" value="Pkinase"/>
    <property type="match status" value="1"/>
</dbReference>
<sequence>MPIDYSKFPAEIVPTIRSLEKDIDFERASEKGANGYVLFGQNRLLERSVVIKFYFWENGDHIEPKRLAQLEHDHVVKIYDAQSIDDDYAFYMMRHCDGGDIDNHLFAGKIGLIKATDLTTQVASAVSFLHAEGFLHRDLKPENIFLDNDRCVIGDFGSVVEQGETGSAVSLTKHSLLYRPPELFVANTYYRAGDVYQLGIFYYQMLGGFLPYGERDWLSVKEQIKYDELQGYEQQLFSANAIEKKIKAGRLLDYDSLPAYVPKALVAIIRKATRVVYADRYDTVADFCAALTNARAAIPDWTEIDWPTLRRDNKTIRLVKEKADWVIEKDSGTGWRRDRKNSFTSFRKAVEHAEAI</sequence>
<keyword evidence="3 6" id="KW-0418">Kinase</keyword>
<evidence type="ECO:0000313" key="6">
    <source>
        <dbReference type="EMBL" id="QKK15622.1"/>
    </source>
</evidence>
<dbReference type="PANTHER" id="PTHR43289">
    <property type="entry name" value="MITOGEN-ACTIVATED PROTEIN KINASE KINASE KINASE 20-RELATED"/>
    <property type="match status" value="1"/>
</dbReference>
<evidence type="ECO:0000313" key="7">
    <source>
        <dbReference type="Proteomes" id="UP000305673"/>
    </source>
</evidence>
<keyword evidence="2" id="KW-0547">Nucleotide-binding</keyword>
<dbReference type="Gene3D" id="1.10.510.10">
    <property type="entry name" value="Transferase(Phosphotransferase) domain 1"/>
    <property type="match status" value="1"/>
</dbReference>
<evidence type="ECO:0000256" key="3">
    <source>
        <dbReference type="ARBA" id="ARBA00022777"/>
    </source>
</evidence>
<dbReference type="PANTHER" id="PTHR43289:SF6">
    <property type="entry name" value="SERINE_THREONINE-PROTEIN KINASE NEKL-3"/>
    <property type="match status" value="1"/>
</dbReference>
<dbReference type="RefSeq" id="WP_138387528.1">
    <property type="nucleotide sequence ID" value="NZ_CP054021.1"/>
</dbReference>
<dbReference type="GO" id="GO:0004674">
    <property type="term" value="F:protein serine/threonine kinase activity"/>
    <property type="evidence" value="ECO:0007669"/>
    <property type="project" value="UniProtKB-KW"/>
</dbReference>
<dbReference type="InterPro" id="IPR008271">
    <property type="entry name" value="Ser/Thr_kinase_AS"/>
</dbReference>
<dbReference type="PROSITE" id="PS00108">
    <property type="entry name" value="PROTEIN_KINASE_ST"/>
    <property type="match status" value="1"/>
</dbReference>
<dbReference type="CDD" id="cd14014">
    <property type="entry name" value="STKc_PknB_like"/>
    <property type="match status" value="1"/>
</dbReference>
<dbReference type="SMART" id="SM00220">
    <property type="entry name" value="S_TKc"/>
    <property type="match status" value="1"/>
</dbReference>
<evidence type="ECO:0000256" key="2">
    <source>
        <dbReference type="ARBA" id="ARBA00022741"/>
    </source>
</evidence>
<keyword evidence="4" id="KW-0067">ATP-binding</keyword>